<keyword evidence="1" id="KW-1133">Transmembrane helix</keyword>
<dbReference type="VEuPathDB" id="MicrosporidiaDB:HERIO_1950"/>
<comment type="caution">
    <text evidence="2">The sequence shown here is derived from an EMBL/GenBank/DDBJ whole genome shotgun (WGS) entry which is preliminary data.</text>
</comment>
<reference evidence="2 3" key="1">
    <citation type="journal article" date="2017" name="Environ. Microbiol.">
        <title>Decay of the glycolytic pathway and adaptation to intranuclear parasitism within Enterocytozoonidae microsporidia.</title>
        <authorList>
            <person name="Wiredu Boakye D."/>
            <person name="Jaroenlak P."/>
            <person name="Prachumwat A."/>
            <person name="Williams T.A."/>
            <person name="Bateman K.S."/>
            <person name="Itsathitphaisarn O."/>
            <person name="Sritunyalucksana K."/>
            <person name="Paszkiewicz K.H."/>
            <person name="Moore K.A."/>
            <person name="Stentiford G.D."/>
            <person name="Williams B.A."/>
        </authorList>
    </citation>
    <scope>NUCLEOTIDE SEQUENCE [LARGE SCALE GENOMIC DNA]</scope>
    <source>
        <strain evidence="3">canceri</strain>
    </source>
</reference>
<feature type="transmembrane region" description="Helical" evidence="1">
    <location>
        <begin position="238"/>
        <end position="258"/>
    </location>
</feature>
<feature type="transmembrane region" description="Helical" evidence="1">
    <location>
        <begin position="317"/>
        <end position="335"/>
    </location>
</feature>
<gene>
    <name evidence="2" type="ORF">A0H76_2117</name>
</gene>
<protein>
    <submittedName>
        <fullName evidence="2">Uncharacterized protein</fullName>
    </submittedName>
</protein>
<dbReference type="EMBL" id="LTAI01000530">
    <property type="protein sequence ID" value="ORD98657.1"/>
    <property type="molecule type" value="Genomic_DNA"/>
</dbReference>
<evidence type="ECO:0000256" key="1">
    <source>
        <dbReference type="SAM" id="Phobius"/>
    </source>
</evidence>
<feature type="transmembrane region" description="Helical" evidence="1">
    <location>
        <begin position="363"/>
        <end position="381"/>
    </location>
</feature>
<dbReference type="Proteomes" id="UP000192501">
    <property type="component" value="Unassembled WGS sequence"/>
</dbReference>
<dbReference type="AlphaFoldDB" id="A0A1X0QFX3"/>
<proteinExistence type="predicted"/>
<evidence type="ECO:0000313" key="3">
    <source>
        <dbReference type="Proteomes" id="UP000192501"/>
    </source>
</evidence>
<name>A0A1X0QFX3_9MICR</name>
<sequence length="386" mass="45493">MRVKIQSDYTSSDDNEIEIEEEDKVEIKERSSLEQLIILLNLPIKKVFQYFVGEFSLAIYVYYYLINDLKNSNISFINLGDACIIIVMILTLVNFLLPREFLIAVLFNFFMANLLGCTSNLLILDLLNLDKKVYSKSYVRTINGGYLYIRLCLEQLLKGKINLLNNRVYRNTVRNKLKLSEIENRILDTEDPESDINDIFFYKKLRVFSYIDNIKEDNNEERVKNVIKEFKTNCYNEYMIIFQSFAFLSALTIILKTFGNSFETFLSAMLCCLTLQKFYLDFNITVTDSFCFETFKLCLVLCFFVFIYYFAIYISYVIFIFLSGLFILLLISWFSNDSRFIKFFLTSINFDEHTPITSNFKNLVFLTYIFGTASFIFNQAFNSLFN</sequence>
<feature type="transmembrane region" description="Helical" evidence="1">
    <location>
        <begin position="294"/>
        <end position="311"/>
    </location>
</feature>
<feature type="transmembrane region" description="Helical" evidence="1">
    <location>
        <begin position="77"/>
        <end position="97"/>
    </location>
</feature>
<dbReference type="VEuPathDB" id="MicrosporidiaDB:A0H76_2117"/>
<keyword evidence="1" id="KW-0812">Transmembrane</keyword>
<keyword evidence="1" id="KW-0472">Membrane</keyword>
<evidence type="ECO:0000313" key="2">
    <source>
        <dbReference type="EMBL" id="ORD98657.1"/>
    </source>
</evidence>
<accession>A0A1X0QFX3</accession>
<feature type="transmembrane region" description="Helical" evidence="1">
    <location>
        <begin position="103"/>
        <end position="127"/>
    </location>
</feature>
<organism evidence="2 3">
    <name type="scientific">Hepatospora eriocheir</name>
    <dbReference type="NCBI Taxonomy" id="1081669"/>
    <lineage>
        <taxon>Eukaryota</taxon>
        <taxon>Fungi</taxon>
        <taxon>Fungi incertae sedis</taxon>
        <taxon>Microsporidia</taxon>
        <taxon>Hepatosporidae</taxon>
        <taxon>Hepatospora</taxon>
    </lineage>
</organism>
<dbReference type="VEuPathDB" id="MicrosporidiaDB:HERIO_1949"/>
<feature type="transmembrane region" description="Helical" evidence="1">
    <location>
        <begin position="47"/>
        <end position="65"/>
    </location>
</feature>